<name>A0ABX2LES3_9EURY</name>
<feature type="domain" description="AAA+ ATPase" evidence="6">
    <location>
        <begin position="360"/>
        <end position="528"/>
    </location>
</feature>
<evidence type="ECO:0000256" key="5">
    <source>
        <dbReference type="ARBA" id="ARBA00022840"/>
    </source>
</evidence>
<dbReference type="Pfam" id="PF13086">
    <property type="entry name" value="AAA_11"/>
    <property type="match status" value="2"/>
</dbReference>
<keyword evidence="9" id="KW-1185">Reference proteome</keyword>
<dbReference type="InterPro" id="IPR003593">
    <property type="entry name" value="AAA+_ATPase"/>
</dbReference>
<dbReference type="PANTHER" id="PTHR43788:SF8">
    <property type="entry name" value="DNA-BINDING PROTEIN SMUBP-2"/>
    <property type="match status" value="1"/>
</dbReference>
<accession>A0ABX2LES3</accession>
<keyword evidence="3" id="KW-0378">Hydrolase</keyword>
<evidence type="ECO:0000313" key="9">
    <source>
        <dbReference type="Proteomes" id="UP001016761"/>
    </source>
</evidence>
<dbReference type="InterPro" id="IPR047187">
    <property type="entry name" value="SF1_C_Upf1"/>
</dbReference>
<keyword evidence="2" id="KW-0547">Nucleotide-binding</keyword>
<organism evidence="8 9">
    <name type="scientific">Haloterrigena gelatinilytica</name>
    <dbReference type="NCBI Taxonomy" id="2741724"/>
    <lineage>
        <taxon>Archaea</taxon>
        <taxon>Methanobacteriati</taxon>
        <taxon>Methanobacteriota</taxon>
        <taxon>Stenosarchaea group</taxon>
        <taxon>Halobacteria</taxon>
        <taxon>Halobacteriales</taxon>
        <taxon>Natrialbaceae</taxon>
        <taxon>Haloterrigena</taxon>
    </lineage>
</organism>
<evidence type="ECO:0000259" key="7">
    <source>
        <dbReference type="SMART" id="SM00487"/>
    </source>
</evidence>
<proteinExistence type="inferred from homology"/>
<gene>
    <name evidence="8" type="ORF">HTZ84_21045</name>
</gene>
<evidence type="ECO:0000256" key="1">
    <source>
        <dbReference type="ARBA" id="ARBA00007913"/>
    </source>
</evidence>
<dbReference type="Pfam" id="PF13087">
    <property type="entry name" value="AAA_12"/>
    <property type="match status" value="1"/>
</dbReference>
<dbReference type="SUPFAM" id="SSF52540">
    <property type="entry name" value="P-loop containing nucleoside triphosphate hydrolases"/>
    <property type="match status" value="1"/>
</dbReference>
<dbReference type="RefSeq" id="WP_174682463.1">
    <property type="nucleotide sequence ID" value="NZ_JABUQZ010000001.1"/>
</dbReference>
<dbReference type="CDD" id="cd18808">
    <property type="entry name" value="SF1_C_Upf1"/>
    <property type="match status" value="1"/>
</dbReference>
<reference evidence="8 9" key="1">
    <citation type="submission" date="2020-06" db="EMBL/GenBank/DDBJ databases">
        <title>Haloterrigena sp. nov., an extremely halophilic archaeon isolated from a saline sediment.</title>
        <authorList>
            <person name="Liu B.-B."/>
        </authorList>
    </citation>
    <scope>NUCLEOTIDE SEQUENCE [LARGE SCALE GENOMIC DNA]</scope>
    <source>
        <strain evidence="8 9">SYSU A558-1</strain>
    </source>
</reference>
<comment type="caution">
    <text evidence="8">The sequence shown here is derived from an EMBL/GenBank/DDBJ whole genome shotgun (WGS) entry which is preliminary data.</text>
</comment>
<dbReference type="InterPro" id="IPR014001">
    <property type="entry name" value="Helicase_ATP-bd"/>
</dbReference>
<comment type="similarity">
    <text evidence="1">Belongs to the DNA2/NAM7 helicase family.</text>
</comment>
<dbReference type="InterPro" id="IPR041677">
    <property type="entry name" value="DNA2/NAM7_AAA_11"/>
</dbReference>
<keyword evidence="4" id="KW-0347">Helicase</keyword>
<dbReference type="Gene3D" id="3.40.50.300">
    <property type="entry name" value="P-loop containing nucleotide triphosphate hydrolases"/>
    <property type="match status" value="2"/>
</dbReference>
<dbReference type="SMART" id="SM00487">
    <property type="entry name" value="DEXDc"/>
    <property type="match status" value="1"/>
</dbReference>
<dbReference type="PANTHER" id="PTHR43788">
    <property type="entry name" value="DNA2/NAM7 HELICASE FAMILY MEMBER"/>
    <property type="match status" value="1"/>
</dbReference>
<evidence type="ECO:0000256" key="4">
    <source>
        <dbReference type="ARBA" id="ARBA00022806"/>
    </source>
</evidence>
<dbReference type="InterPro" id="IPR027417">
    <property type="entry name" value="P-loop_NTPase"/>
</dbReference>
<sequence>MSVIQAVVDEFHTYEPRVLHLNRQSRMNTGTWGIDDQIPTDEILASFKQYSELRQDNQQLWIPLHEEDSAELTGEYVILRNHHGRPTIFYFDVAREKLTPVQTNTLGRVYIGYRLRFWHPDYTPPETPSFLADVETTDTGLGGSATEIAAESPASEDEMDQLYDDLVELVETNDDSEREERREEIHDTPIQQLERQRIAVSELTARGAVSAERDKITLRIDADAKEDPDLDLRTDSDLRYNVEVVVGRDREEDGFPFDARITDVFDDGFRIQPDWDTSDAPEFAALHLKEEVPVSIVELHDPLANERKRDAIDEVWQDTQKREIIGGRALLNFDSALAVDFDRDQLNRYQQQAAEAALRSEDVFCIHGPPGTGKTRTLATIIREAVKDGKRVLACAHSNQAVDNLLATDQLYQADLEGELRIARDGHRITDETVRSQYTGRSKYHADVVGATTNRAANFTKNEFDLCVIDEATQADIPSTLIPFYRSEQLILAGDHKQLPPHCSDETMRRENMHRPLFERLLDLYDENISVTLRRQYRMNETIAGFSNQAFYNGKLEDAEQNAEWTINEMPPLVGIDIRDEDADHGTSKKNHEEAQAAVGQAQRLLNNGVDADDVGIIAMYAGQCTTIKTELQRHEIYGVKVSTVDSFQGSEKEAIIVSFVRSNPDMDAGFLEFKNEGPRRLNVALTRAKKRCVLIGNWETLTTPKKGQDPAKSCADVYLDLYTYIQDHGRLVSSPGTEVLTH</sequence>
<feature type="domain" description="Helicase ATP-binding" evidence="7">
    <location>
        <begin position="342"/>
        <end position="532"/>
    </location>
</feature>
<dbReference type="Proteomes" id="UP001016761">
    <property type="component" value="Unassembled WGS sequence"/>
</dbReference>
<evidence type="ECO:0000313" key="8">
    <source>
        <dbReference type="EMBL" id="NUC74752.1"/>
    </source>
</evidence>
<evidence type="ECO:0000256" key="2">
    <source>
        <dbReference type="ARBA" id="ARBA00022741"/>
    </source>
</evidence>
<dbReference type="SMART" id="SM00382">
    <property type="entry name" value="AAA"/>
    <property type="match status" value="1"/>
</dbReference>
<dbReference type="InterPro" id="IPR041679">
    <property type="entry name" value="DNA2/NAM7-like_C"/>
</dbReference>
<evidence type="ECO:0000256" key="3">
    <source>
        <dbReference type="ARBA" id="ARBA00022801"/>
    </source>
</evidence>
<dbReference type="InterPro" id="IPR050534">
    <property type="entry name" value="Coronavir_polyprotein_1ab"/>
</dbReference>
<keyword evidence="5" id="KW-0067">ATP-binding</keyword>
<evidence type="ECO:0000259" key="6">
    <source>
        <dbReference type="SMART" id="SM00382"/>
    </source>
</evidence>
<protein>
    <submittedName>
        <fullName evidence="8">AAA family ATPase</fullName>
    </submittedName>
</protein>
<dbReference type="EMBL" id="JABUQZ010000001">
    <property type="protein sequence ID" value="NUC74752.1"/>
    <property type="molecule type" value="Genomic_DNA"/>
</dbReference>